<reference evidence="8 9" key="1">
    <citation type="journal article" date="2018" name="Nat. Ecol. Evol.">
        <title>Pezizomycetes genomes reveal the molecular basis of ectomycorrhizal truffle lifestyle.</title>
        <authorList>
            <person name="Murat C."/>
            <person name="Payen T."/>
            <person name="Noel B."/>
            <person name="Kuo A."/>
            <person name="Morin E."/>
            <person name="Chen J."/>
            <person name="Kohler A."/>
            <person name="Krizsan K."/>
            <person name="Balestrini R."/>
            <person name="Da Silva C."/>
            <person name="Montanini B."/>
            <person name="Hainaut M."/>
            <person name="Levati E."/>
            <person name="Barry K.W."/>
            <person name="Belfiori B."/>
            <person name="Cichocki N."/>
            <person name="Clum A."/>
            <person name="Dockter R.B."/>
            <person name="Fauchery L."/>
            <person name="Guy J."/>
            <person name="Iotti M."/>
            <person name="Le Tacon F."/>
            <person name="Lindquist E.A."/>
            <person name="Lipzen A."/>
            <person name="Malagnac F."/>
            <person name="Mello A."/>
            <person name="Molinier V."/>
            <person name="Miyauchi S."/>
            <person name="Poulain J."/>
            <person name="Riccioni C."/>
            <person name="Rubini A."/>
            <person name="Sitrit Y."/>
            <person name="Splivallo R."/>
            <person name="Traeger S."/>
            <person name="Wang M."/>
            <person name="Zifcakova L."/>
            <person name="Wipf D."/>
            <person name="Zambonelli A."/>
            <person name="Paolocci F."/>
            <person name="Nowrousian M."/>
            <person name="Ottonello S."/>
            <person name="Baldrian P."/>
            <person name="Spatafora J.W."/>
            <person name="Henrissat B."/>
            <person name="Nagy L.G."/>
            <person name="Aury J.M."/>
            <person name="Wincker P."/>
            <person name="Grigoriev I.V."/>
            <person name="Bonfante P."/>
            <person name="Martin F.M."/>
        </authorList>
    </citation>
    <scope>NUCLEOTIDE SEQUENCE [LARGE SCALE GENOMIC DNA]</scope>
    <source>
        <strain evidence="8 9">120613-1</strain>
    </source>
</reference>
<feature type="region of interest" description="Disordered" evidence="5">
    <location>
        <begin position="20"/>
        <end position="44"/>
    </location>
</feature>
<dbReference type="InterPro" id="IPR036259">
    <property type="entry name" value="MFS_trans_sf"/>
</dbReference>
<feature type="region of interest" description="Disordered" evidence="5">
    <location>
        <begin position="602"/>
        <end position="626"/>
    </location>
</feature>
<proteinExistence type="predicted"/>
<feature type="transmembrane region" description="Helical" evidence="6">
    <location>
        <begin position="91"/>
        <end position="109"/>
    </location>
</feature>
<evidence type="ECO:0000313" key="8">
    <source>
        <dbReference type="EMBL" id="RPA89614.1"/>
    </source>
</evidence>
<evidence type="ECO:0000256" key="4">
    <source>
        <dbReference type="ARBA" id="ARBA00023136"/>
    </source>
</evidence>
<evidence type="ECO:0000259" key="7">
    <source>
        <dbReference type="PROSITE" id="PS50850"/>
    </source>
</evidence>
<dbReference type="Proteomes" id="UP000276215">
    <property type="component" value="Unassembled WGS sequence"/>
</dbReference>
<dbReference type="PRINTS" id="PR01036">
    <property type="entry name" value="TCRTETB"/>
</dbReference>
<feature type="transmembrane region" description="Helical" evidence="6">
    <location>
        <begin position="207"/>
        <end position="229"/>
    </location>
</feature>
<protein>
    <submittedName>
        <fullName evidence="8">MFS general substrate transporter</fullName>
    </submittedName>
</protein>
<sequence>MVVNNYRMKYTEFTKSDEAGVKFPRSPAPPPPLEPTKDEKVGGDGWQPTRAVYIVFAAMCFTTLSTSLDNTSLSVSLPTIASKLNGTATEAFWAGISYLLASVVFQPSVAALSDIFGRKPLILTAITFFAVGAIVSGTANNFTIILIGRTIQGIGGGGLNTLNQILTTDLVPLRERGKFLGFISMMWSIGSVSGPLVGGIFSEKVSWRFIFFFNLPFCAIAFGGVSAFLHLRKKTASMGQMLKKIDWIGTLIFMGAIPAILIPLTRGGIMYPWTHPATLFPLVFGFFALIAFGFYEMYIPPNPMVRLVVFNNRTAVVNYLGTTLHGMILWTMFYYLPLYYECVKGLSPIMTGVAIFPVSFTVAPTSVVAGIIISNFGKYRWAIWMGWGLTVLGIGLLTMLDVETFVLEWVYMTIAPGIGVGLLFPSMNYAIQAASSNENSAFAVGMFSFCRAFGQCFGLAIGSLIFQNTLKKQISMIPVIESLAGEYAENAVGLIKLIKDMPLSTAGRAELIRAYAESLKAVWRGALILAVFGFLASLLTRELSLDRKLETEQGMLTTETDSDKPFGDGSGSTLPGSITGSMISTIVTERSSDAPTLDVEKHGFVFTNPPTDRDYEDSARSAGEDDYENARPYVYAQPDSTDPYTFIYPGPTEPYVAAESETAGPYIDADSHTIPSPYLFEDKDAFVPALDAGRYKDPDQGFQDPSLFTYSGQFNAEAYIDSFINEDLQGHSGEPHACSDIPHAYSKPPNTRPKDSTTYVAYSKDIQAYV</sequence>
<gene>
    <name evidence="8" type="ORF">L873DRAFT_620009</name>
</gene>
<dbReference type="AlphaFoldDB" id="A0A3N4J6W3"/>
<dbReference type="PANTHER" id="PTHR23501">
    <property type="entry name" value="MAJOR FACILITATOR SUPERFAMILY"/>
    <property type="match status" value="1"/>
</dbReference>
<dbReference type="Pfam" id="PF07690">
    <property type="entry name" value="MFS_1"/>
    <property type="match status" value="1"/>
</dbReference>
<keyword evidence="2 6" id="KW-0812">Transmembrane</keyword>
<feature type="transmembrane region" description="Helical" evidence="6">
    <location>
        <begin position="349"/>
        <end position="374"/>
    </location>
</feature>
<feature type="transmembrane region" description="Helical" evidence="6">
    <location>
        <begin position="442"/>
        <end position="466"/>
    </location>
</feature>
<name>A0A3N4J6W3_9PEZI</name>
<dbReference type="GO" id="GO:0005886">
    <property type="term" value="C:plasma membrane"/>
    <property type="evidence" value="ECO:0007669"/>
    <property type="project" value="TreeGrafter"/>
</dbReference>
<feature type="transmembrane region" description="Helical" evidence="6">
    <location>
        <begin position="381"/>
        <end position="400"/>
    </location>
</feature>
<dbReference type="OrthoDB" id="2351791at2759"/>
<dbReference type="CDD" id="cd17502">
    <property type="entry name" value="MFS_Azr1_MDR_like"/>
    <property type="match status" value="1"/>
</dbReference>
<dbReference type="PROSITE" id="PS00216">
    <property type="entry name" value="SUGAR_TRANSPORT_1"/>
    <property type="match status" value="1"/>
</dbReference>
<keyword evidence="4 6" id="KW-0472">Membrane</keyword>
<evidence type="ECO:0000256" key="3">
    <source>
        <dbReference type="ARBA" id="ARBA00022989"/>
    </source>
</evidence>
<evidence type="ECO:0000256" key="6">
    <source>
        <dbReference type="SAM" id="Phobius"/>
    </source>
</evidence>
<evidence type="ECO:0000313" key="9">
    <source>
        <dbReference type="Proteomes" id="UP000276215"/>
    </source>
</evidence>
<dbReference type="PROSITE" id="PS50850">
    <property type="entry name" value="MFS"/>
    <property type="match status" value="1"/>
</dbReference>
<comment type="subcellular location">
    <subcellularLocation>
        <location evidence="1">Membrane</location>
        <topology evidence="1">Multi-pass membrane protein</topology>
    </subcellularLocation>
</comment>
<feature type="transmembrane region" description="Helical" evidence="6">
    <location>
        <begin position="121"/>
        <end position="147"/>
    </location>
</feature>
<dbReference type="GO" id="GO:0022857">
    <property type="term" value="F:transmembrane transporter activity"/>
    <property type="evidence" value="ECO:0007669"/>
    <property type="project" value="InterPro"/>
</dbReference>
<keyword evidence="9" id="KW-1185">Reference proteome</keyword>
<feature type="region of interest" description="Disordered" evidence="5">
    <location>
        <begin position="555"/>
        <end position="578"/>
    </location>
</feature>
<dbReference type="InterPro" id="IPR005829">
    <property type="entry name" value="Sugar_transporter_CS"/>
</dbReference>
<dbReference type="InterPro" id="IPR011701">
    <property type="entry name" value="MFS"/>
</dbReference>
<dbReference type="STRING" id="1336337.A0A3N4J6W3"/>
<dbReference type="Gene3D" id="1.20.1720.10">
    <property type="entry name" value="Multidrug resistance protein D"/>
    <property type="match status" value="1"/>
</dbReference>
<evidence type="ECO:0000256" key="5">
    <source>
        <dbReference type="SAM" id="MobiDB-lite"/>
    </source>
</evidence>
<feature type="compositionally biased region" description="Basic and acidic residues" evidence="5">
    <location>
        <begin position="611"/>
        <end position="623"/>
    </location>
</feature>
<keyword evidence="3 6" id="KW-1133">Transmembrane helix</keyword>
<feature type="transmembrane region" description="Helical" evidence="6">
    <location>
        <begin position="316"/>
        <end position="337"/>
    </location>
</feature>
<evidence type="ECO:0000256" key="1">
    <source>
        <dbReference type="ARBA" id="ARBA00004141"/>
    </source>
</evidence>
<feature type="domain" description="Major facilitator superfamily (MFS) profile" evidence="7">
    <location>
        <begin position="55"/>
        <end position="548"/>
    </location>
</feature>
<evidence type="ECO:0000256" key="2">
    <source>
        <dbReference type="ARBA" id="ARBA00022692"/>
    </source>
</evidence>
<organism evidence="8 9">
    <name type="scientific">Choiromyces venosus 120613-1</name>
    <dbReference type="NCBI Taxonomy" id="1336337"/>
    <lineage>
        <taxon>Eukaryota</taxon>
        <taxon>Fungi</taxon>
        <taxon>Dikarya</taxon>
        <taxon>Ascomycota</taxon>
        <taxon>Pezizomycotina</taxon>
        <taxon>Pezizomycetes</taxon>
        <taxon>Pezizales</taxon>
        <taxon>Tuberaceae</taxon>
        <taxon>Choiromyces</taxon>
    </lineage>
</organism>
<accession>A0A3N4J6W3</accession>
<dbReference type="SUPFAM" id="SSF103473">
    <property type="entry name" value="MFS general substrate transporter"/>
    <property type="match status" value="1"/>
</dbReference>
<dbReference type="EMBL" id="ML120565">
    <property type="protein sequence ID" value="RPA89614.1"/>
    <property type="molecule type" value="Genomic_DNA"/>
</dbReference>
<feature type="transmembrane region" description="Helical" evidence="6">
    <location>
        <begin position="406"/>
        <end position="430"/>
    </location>
</feature>
<feature type="transmembrane region" description="Helical" evidence="6">
    <location>
        <begin position="179"/>
        <end position="201"/>
    </location>
</feature>
<dbReference type="PANTHER" id="PTHR23501:SF59">
    <property type="entry name" value="MAJOR FACILITATOR SUPERFAMILY (MFS) PROFILE DOMAIN-CONTAINING PROTEIN-RELATED"/>
    <property type="match status" value="1"/>
</dbReference>
<dbReference type="Gene3D" id="1.20.1250.20">
    <property type="entry name" value="MFS general substrate transporter like domains"/>
    <property type="match status" value="1"/>
</dbReference>
<feature type="transmembrane region" description="Helical" evidence="6">
    <location>
        <begin position="250"/>
        <end position="271"/>
    </location>
</feature>
<feature type="transmembrane region" description="Helical" evidence="6">
    <location>
        <begin position="277"/>
        <end position="295"/>
    </location>
</feature>
<dbReference type="InterPro" id="IPR020846">
    <property type="entry name" value="MFS_dom"/>
</dbReference>